<gene>
    <name evidence="1" type="ORF">S01H4_66272</name>
</gene>
<name>X1EXZ2_9ZZZZ</name>
<feature type="non-terminal residue" evidence="1">
    <location>
        <position position="79"/>
    </location>
</feature>
<dbReference type="AlphaFoldDB" id="X1EXZ2"/>
<dbReference type="EMBL" id="BART01040958">
    <property type="protein sequence ID" value="GAH22024.1"/>
    <property type="molecule type" value="Genomic_DNA"/>
</dbReference>
<protein>
    <submittedName>
        <fullName evidence="1">Uncharacterized protein</fullName>
    </submittedName>
</protein>
<evidence type="ECO:0000313" key="1">
    <source>
        <dbReference type="EMBL" id="GAH22024.1"/>
    </source>
</evidence>
<sequence>MMKLRDVKVIIDSIERGNPIPLMLDENSVKILIAAGFEIEFPTQREIKQLMNQLIQRFLSMGKKQYANQLIHMWLEIIK</sequence>
<proteinExistence type="predicted"/>
<organism evidence="1">
    <name type="scientific">marine sediment metagenome</name>
    <dbReference type="NCBI Taxonomy" id="412755"/>
    <lineage>
        <taxon>unclassified sequences</taxon>
        <taxon>metagenomes</taxon>
        <taxon>ecological metagenomes</taxon>
    </lineage>
</organism>
<accession>X1EXZ2</accession>
<reference evidence="1" key="1">
    <citation type="journal article" date="2014" name="Front. Microbiol.">
        <title>High frequency of phylogenetically diverse reductive dehalogenase-homologous genes in deep subseafloor sedimentary metagenomes.</title>
        <authorList>
            <person name="Kawai M."/>
            <person name="Futagami T."/>
            <person name="Toyoda A."/>
            <person name="Takaki Y."/>
            <person name="Nishi S."/>
            <person name="Hori S."/>
            <person name="Arai W."/>
            <person name="Tsubouchi T."/>
            <person name="Morono Y."/>
            <person name="Uchiyama I."/>
            <person name="Ito T."/>
            <person name="Fujiyama A."/>
            <person name="Inagaki F."/>
            <person name="Takami H."/>
        </authorList>
    </citation>
    <scope>NUCLEOTIDE SEQUENCE</scope>
    <source>
        <strain evidence="1">Expedition CK06-06</strain>
    </source>
</reference>
<comment type="caution">
    <text evidence="1">The sequence shown here is derived from an EMBL/GenBank/DDBJ whole genome shotgun (WGS) entry which is preliminary data.</text>
</comment>